<proteinExistence type="predicted"/>
<keyword evidence="2" id="KW-1185">Reference proteome</keyword>
<dbReference type="AlphaFoldDB" id="A0A1U7NG89"/>
<accession>A0A1U7NG89</accession>
<evidence type="ECO:0000313" key="1">
    <source>
        <dbReference type="EMBL" id="OLU39783.1"/>
    </source>
</evidence>
<sequence length="103" mass="11137">MSCIEVTVFGISAIWADESPIGKLQILMDISALMACLTGRVTAVGQTKLDPSFGTLELEVYSKGVPLHLGNGMSKFSVLHLSGLNAQIYPRLTKITFIDQHSN</sequence>
<gene>
    <name evidence="1" type="ORF">BO222_06220</name>
</gene>
<evidence type="ECO:0000313" key="2">
    <source>
        <dbReference type="Proteomes" id="UP000186341"/>
    </source>
</evidence>
<organism evidence="1 2">
    <name type="scientific">Ileibacterium valens</name>
    <dbReference type="NCBI Taxonomy" id="1862668"/>
    <lineage>
        <taxon>Bacteria</taxon>
        <taxon>Bacillati</taxon>
        <taxon>Bacillota</taxon>
        <taxon>Erysipelotrichia</taxon>
        <taxon>Erysipelotrichales</taxon>
        <taxon>Erysipelotrichaceae</taxon>
        <taxon>Ileibacterium</taxon>
    </lineage>
</organism>
<name>A0A1U7NG89_9FIRM</name>
<reference evidence="1 2" key="1">
    <citation type="submission" date="2016-11" db="EMBL/GenBank/DDBJ databases">
        <title>Description of two novel members of the family Erysipelotrichaceae: Ileibacterium lipovorans gen. nov., sp. nov. and Dubosiella newyorkensis, gen. nov., sp. nov.</title>
        <authorList>
            <person name="Cox L.M."/>
            <person name="Sohn J."/>
            <person name="Tyrrell K.L."/>
            <person name="Citron D.M."/>
            <person name="Lawson P.A."/>
            <person name="Patel N.B."/>
            <person name="Iizumi T."/>
            <person name="Perez-Perez G.I."/>
            <person name="Goldstein E.J."/>
            <person name="Blaser M.J."/>
        </authorList>
    </citation>
    <scope>NUCLEOTIDE SEQUENCE [LARGE SCALE GENOMIC DNA]</scope>
    <source>
        <strain evidence="1 2">NYU-BL-A3</strain>
    </source>
</reference>
<protein>
    <submittedName>
        <fullName evidence="1">Uncharacterized protein</fullName>
    </submittedName>
</protein>
<dbReference type="EMBL" id="MPJW01000126">
    <property type="protein sequence ID" value="OLU39783.1"/>
    <property type="molecule type" value="Genomic_DNA"/>
</dbReference>
<comment type="caution">
    <text evidence="1">The sequence shown here is derived from an EMBL/GenBank/DDBJ whole genome shotgun (WGS) entry which is preliminary data.</text>
</comment>
<dbReference type="Proteomes" id="UP000186341">
    <property type="component" value="Unassembled WGS sequence"/>
</dbReference>